<protein>
    <submittedName>
        <fullName evidence="2">Uncharacterized protein</fullName>
    </submittedName>
</protein>
<dbReference type="EMBL" id="FONH01000002">
    <property type="protein sequence ID" value="SFE37426.1"/>
    <property type="molecule type" value="Genomic_DNA"/>
</dbReference>
<keyword evidence="1" id="KW-1133">Transmembrane helix</keyword>
<feature type="transmembrane region" description="Helical" evidence="1">
    <location>
        <begin position="12"/>
        <end position="32"/>
    </location>
</feature>
<dbReference type="STRING" id="500610.SAMN02799615_00880"/>
<evidence type="ECO:0000313" key="2">
    <source>
        <dbReference type="EMBL" id="SFE37426.1"/>
    </source>
</evidence>
<dbReference type="AlphaFoldDB" id="A0A1I2A0R7"/>
<dbReference type="Proteomes" id="UP000199477">
    <property type="component" value="Unassembled WGS sequence"/>
</dbReference>
<organism evidence="2 3">
    <name type="scientific">Dyella marensis</name>
    <dbReference type="NCBI Taxonomy" id="500610"/>
    <lineage>
        <taxon>Bacteria</taxon>
        <taxon>Pseudomonadati</taxon>
        <taxon>Pseudomonadota</taxon>
        <taxon>Gammaproteobacteria</taxon>
        <taxon>Lysobacterales</taxon>
        <taxon>Rhodanobacteraceae</taxon>
        <taxon>Dyella</taxon>
    </lineage>
</organism>
<evidence type="ECO:0000313" key="3">
    <source>
        <dbReference type="Proteomes" id="UP000199477"/>
    </source>
</evidence>
<proteinExistence type="predicted"/>
<gene>
    <name evidence="2" type="ORF">SAMN02799615_00880</name>
</gene>
<keyword evidence="1" id="KW-0812">Transmembrane</keyword>
<sequence>MRSHASTRLVGLFMDSSLVVVGGVALPAYHLGESASISLGEQRLGKLLSYDLPKLEGCREARRYQRARNFAVAIKVVRVDVPCACPFFNQFAKPSEEAQRFVEVAVDSPGCVELKIVDPRSIRCVRMQFCVSQEPKVVRGGVAHHDAMHLVVVESSAAFLLVSQTLGHRSATAEALPCFRRYPYGFVKYRQQEMARVRLSSLLLTTISEPRNDKSGSDSQEGRDSACGRPELCGIHGLRPEVGRLVRVRDGRCVRWRRASGAGRLVCSLVHADSPCVLPAMMLAGRAPSKAEVSHGR</sequence>
<reference evidence="3" key="1">
    <citation type="submission" date="2016-10" db="EMBL/GenBank/DDBJ databases">
        <authorList>
            <person name="Varghese N."/>
            <person name="Submissions S."/>
        </authorList>
    </citation>
    <scope>NUCLEOTIDE SEQUENCE [LARGE SCALE GENOMIC DNA]</scope>
    <source>
        <strain evidence="3">UNC178MFTsu3.1</strain>
    </source>
</reference>
<evidence type="ECO:0000256" key="1">
    <source>
        <dbReference type="SAM" id="Phobius"/>
    </source>
</evidence>
<name>A0A1I2A0R7_9GAMM</name>
<keyword evidence="1" id="KW-0472">Membrane</keyword>
<accession>A0A1I2A0R7</accession>
<keyword evidence="3" id="KW-1185">Reference proteome</keyword>